<dbReference type="EMBL" id="CM042010">
    <property type="protein sequence ID" value="KAI3780012.1"/>
    <property type="molecule type" value="Genomic_DNA"/>
</dbReference>
<proteinExistence type="predicted"/>
<reference evidence="2" key="1">
    <citation type="journal article" date="2022" name="Mol. Ecol. Resour.">
        <title>The genomes of chicory, endive, great burdock and yacon provide insights into Asteraceae palaeo-polyploidization history and plant inulin production.</title>
        <authorList>
            <person name="Fan W."/>
            <person name="Wang S."/>
            <person name="Wang H."/>
            <person name="Wang A."/>
            <person name="Jiang F."/>
            <person name="Liu H."/>
            <person name="Zhao H."/>
            <person name="Xu D."/>
            <person name="Zhang Y."/>
        </authorList>
    </citation>
    <scope>NUCLEOTIDE SEQUENCE [LARGE SCALE GENOMIC DNA]</scope>
    <source>
        <strain evidence="2">cv. Punajuju</strain>
    </source>
</reference>
<comment type="caution">
    <text evidence="1">The sequence shown here is derived from an EMBL/GenBank/DDBJ whole genome shotgun (WGS) entry which is preliminary data.</text>
</comment>
<evidence type="ECO:0000313" key="2">
    <source>
        <dbReference type="Proteomes" id="UP001055811"/>
    </source>
</evidence>
<accession>A0ACB9GBA2</accession>
<name>A0ACB9GBA2_CICIN</name>
<sequence length="87" mass="10276">MGNKWCKQMRRVTIIYAHCKTLKPIATVFHATSTTRKPPNSIVFEIICFKSNSTIVAFLLKSKTWKRIMIWSRLRGVQQLERMDLFM</sequence>
<organism evidence="1 2">
    <name type="scientific">Cichorium intybus</name>
    <name type="common">Chicory</name>
    <dbReference type="NCBI Taxonomy" id="13427"/>
    <lineage>
        <taxon>Eukaryota</taxon>
        <taxon>Viridiplantae</taxon>
        <taxon>Streptophyta</taxon>
        <taxon>Embryophyta</taxon>
        <taxon>Tracheophyta</taxon>
        <taxon>Spermatophyta</taxon>
        <taxon>Magnoliopsida</taxon>
        <taxon>eudicotyledons</taxon>
        <taxon>Gunneridae</taxon>
        <taxon>Pentapetalae</taxon>
        <taxon>asterids</taxon>
        <taxon>campanulids</taxon>
        <taxon>Asterales</taxon>
        <taxon>Asteraceae</taxon>
        <taxon>Cichorioideae</taxon>
        <taxon>Cichorieae</taxon>
        <taxon>Cichoriinae</taxon>
        <taxon>Cichorium</taxon>
    </lineage>
</organism>
<protein>
    <submittedName>
        <fullName evidence="1">Uncharacterized protein</fullName>
    </submittedName>
</protein>
<dbReference type="Proteomes" id="UP001055811">
    <property type="component" value="Linkage Group LG02"/>
</dbReference>
<gene>
    <name evidence="1" type="ORF">L2E82_09837</name>
</gene>
<reference evidence="1 2" key="2">
    <citation type="journal article" date="2022" name="Mol. Ecol. Resour.">
        <title>The genomes of chicory, endive, great burdock and yacon provide insights into Asteraceae paleo-polyploidization history and plant inulin production.</title>
        <authorList>
            <person name="Fan W."/>
            <person name="Wang S."/>
            <person name="Wang H."/>
            <person name="Wang A."/>
            <person name="Jiang F."/>
            <person name="Liu H."/>
            <person name="Zhao H."/>
            <person name="Xu D."/>
            <person name="Zhang Y."/>
        </authorList>
    </citation>
    <scope>NUCLEOTIDE SEQUENCE [LARGE SCALE GENOMIC DNA]</scope>
    <source>
        <strain evidence="2">cv. Punajuju</strain>
        <tissue evidence="1">Leaves</tissue>
    </source>
</reference>
<keyword evidence="2" id="KW-1185">Reference proteome</keyword>
<evidence type="ECO:0000313" key="1">
    <source>
        <dbReference type="EMBL" id="KAI3780012.1"/>
    </source>
</evidence>